<dbReference type="GO" id="GO:0051287">
    <property type="term" value="F:NAD binding"/>
    <property type="evidence" value="ECO:0007669"/>
    <property type="project" value="InterPro"/>
</dbReference>
<keyword evidence="2 5" id="KW-0028">Amino-acid biosynthesis</keyword>
<dbReference type="EMBL" id="SGBB01000027">
    <property type="protein sequence ID" value="RZD17661.1"/>
    <property type="molecule type" value="Genomic_DNA"/>
</dbReference>
<evidence type="ECO:0000256" key="6">
    <source>
        <dbReference type="PROSITE-ProRule" id="PRU10010"/>
    </source>
</evidence>
<dbReference type="PANTHER" id="PTHR32338:SF10">
    <property type="entry name" value="N-ACETYL-GAMMA-GLUTAMYL-PHOSPHATE REDUCTASE, CHLOROPLASTIC-RELATED"/>
    <property type="match status" value="1"/>
</dbReference>
<dbReference type="HAMAP" id="MF_00150">
    <property type="entry name" value="ArgC_type1"/>
    <property type="match status" value="1"/>
</dbReference>
<evidence type="ECO:0000256" key="2">
    <source>
        <dbReference type="ARBA" id="ARBA00022605"/>
    </source>
</evidence>
<dbReference type="PROSITE" id="PS01224">
    <property type="entry name" value="ARGC"/>
    <property type="match status" value="1"/>
</dbReference>
<dbReference type="Gene3D" id="3.40.50.720">
    <property type="entry name" value="NAD(P)-binding Rossmann-like Domain"/>
    <property type="match status" value="1"/>
</dbReference>
<dbReference type="EC" id="1.2.1.38" evidence="5"/>
<comment type="catalytic activity">
    <reaction evidence="5">
        <text>N-acetyl-L-glutamate 5-semialdehyde + phosphate + NADP(+) = N-acetyl-L-glutamyl 5-phosphate + NADPH + H(+)</text>
        <dbReference type="Rhea" id="RHEA:21588"/>
        <dbReference type="ChEBI" id="CHEBI:15378"/>
        <dbReference type="ChEBI" id="CHEBI:29123"/>
        <dbReference type="ChEBI" id="CHEBI:43474"/>
        <dbReference type="ChEBI" id="CHEBI:57783"/>
        <dbReference type="ChEBI" id="CHEBI:57936"/>
        <dbReference type="ChEBI" id="CHEBI:58349"/>
        <dbReference type="EC" id="1.2.1.38"/>
    </reaction>
</comment>
<comment type="subcellular location">
    <subcellularLocation>
        <location evidence="5">Cytoplasm</location>
    </subcellularLocation>
</comment>
<dbReference type="Pfam" id="PF22698">
    <property type="entry name" value="Semialdhyde_dhC_1"/>
    <property type="match status" value="2"/>
</dbReference>
<accession>A0A519BK66</accession>
<dbReference type="AlphaFoldDB" id="A0A519BK66"/>
<keyword evidence="1 5" id="KW-0055">Arginine biosynthesis</keyword>
<comment type="caution">
    <text evidence="8">The sequence shown here is derived from an EMBL/GenBank/DDBJ whole genome shotgun (WGS) entry which is preliminary data.</text>
</comment>
<name>A0A519BK66_9DELT</name>
<feature type="domain" description="Semialdehyde dehydrogenase NAD-binding" evidence="7">
    <location>
        <begin position="3"/>
        <end position="146"/>
    </location>
</feature>
<comment type="pathway">
    <text evidence="5">Amino-acid biosynthesis; L-arginine biosynthesis; N(2)-acetyl-L-ornithine from L-glutamate: step 3/4.</text>
</comment>
<proteinExistence type="inferred from homology"/>
<dbReference type="SUPFAM" id="SSF55347">
    <property type="entry name" value="Glyceraldehyde-3-phosphate dehydrogenase-like, C-terminal domain"/>
    <property type="match status" value="1"/>
</dbReference>
<dbReference type="InterPro" id="IPR036291">
    <property type="entry name" value="NAD(P)-bd_dom_sf"/>
</dbReference>
<evidence type="ECO:0000256" key="3">
    <source>
        <dbReference type="ARBA" id="ARBA00022857"/>
    </source>
</evidence>
<comment type="similarity">
    <text evidence="5">Belongs to the NAGSA dehydrogenase family. Type 1 subfamily.</text>
</comment>
<keyword evidence="5" id="KW-0963">Cytoplasm</keyword>
<dbReference type="GO" id="GO:0070401">
    <property type="term" value="F:NADP+ binding"/>
    <property type="evidence" value="ECO:0007669"/>
    <property type="project" value="InterPro"/>
</dbReference>
<dbReference type="PANTHER" id="PTHR32338">
    <property type="entry name" value="N-ACETYL-GAMMA-GLUTAMYL-PHOSPHATE REDUCTASE, CHLOROPLASTIC-RELATED-RELATED"/>
    <property type="match status" value="1"/>
</dbReference>
<evidence type="ECO:0000259" key="7">
    <source>
        <dbReference type="SMART" id="SM00859"/>
    </source>
</evidence>
<dbReference type="GO" id="GO:0006526">
    <property type="term" value="P:L-arginine biosynthetic process"/>
    <property type="evidence" value="ECO:0007669"/>
    <property type="project" value="UniProtKB-UniRule"/>
</dbReference>
<organism evidence="8 9">
    <name type="scientific">Candidatus Acididesulfobacter diazotrophicus</name>
    <dbReference type="NCBI Taxonomy" id="2597226"/>
    <lineage>
        <taxon>Bacteria</taxon>
        <taxon>Deltaproteobacteria</taxon>
        <taxon>Candidatus Acidulodesulfobacterales</taxon>
        <taxon>Candidatus Acididesulfobacter</taxon>
    </lineage>
</organism>
<dbReference type="InterPro" id="IPR000534">
    <property type="entry name" value="Semialdehyde_DH_NAD-bd"/>
</dbReference>
<dbReference type="CDD" id="cd23934">
    <property type="entry name" value="AGPR_1_C"/>
    <property type="match status" value="1"/>
</dbReference>
<dbReference type="CDD" id="cd17895">
    <property type="entry name" value="AGPR_1_N"/>
    <property type="match status" value="1"/>
</dbReference>
<keyword evidence="3 5" id="KW-0521">NADP</keyword>
<protein>
    <recommendedName>
        <fullName evidence="5">N-acetyl-gamma-glutamyl-phosphate reductase</fullName>
        <shortName evidence="5">AGPR</shortName>
        <ecNumber evidence="5">1.2.1.38</ecNumber>
    </recommendedName>
    <alternativeName>
        <fullName evidence="5">N-acetyl-glutamate semialdehyde dehydrogenase</fullName>
        <shortName evidence="5">NAGSA dehydrogenase</shortName>
    </alternativeName>
</protein>
<comment type="function">
    <text evidence="5">Catalyzes the NADPH-dependent reduction of N-acetyl-5-glutamyl phosphate to yield N-acetyl-L-glutamate 5-semialdehyde.</text>
</comment>
<sequence>MIKVSILGASGYSGIYLVHALSSRKDVELIHITSQSNAGKPISEVFPSFNKISKTKLINFEKLDEQQIASSSDVVFLCLPHGKSSLIISAILKFNPSIKIIDIGADFRFDKLENYELNYEKHAAPDLNKYFVYGLADIYEDRIRGSQFVSNPGCYPTGALLPLLPLIKAGIINYDYPVIIDSKSGISGAGKSINLAYQFCEAQNSVRAYNIWKHRHLPEIKEKIYNEIFLTDTETGSGSETRSLSLPNKYYMSELLSLSDKYPDVIFTPHIIPVIRGILTTIYIKLNSSIIDNNKIEDIYNNFYKNNPFVVLLENGILPDIKNVIYSNNCHIAFSKNNNYLILVSAIDNLGKGASLQAIQNMNLMFGLSADYEMQDFTPYP</sequence>
<dbReference type="Proteomes" id="UP000319296">
    <property type="component" value="Unassembled WGS sequence"/>
</dbReference>
<dbReference type="GO" id="GO:0003942">
    <property type="term" value="F:N-acetyl-gamma-glutamyl-phosphate reductase activity"/>
    <property type="evidence" value="ECO:0007669"/>
    <property type="project" value="UniProtKB-UniRule"/>
</dbReference>
<dbReference type="Gene3D" id="3.30.360.10">
    <property type="entry name" value="Dihydrodipicolinate Reductase, domain 2"/>
    <property type="match status" value="1"/>
</dbReference>
<reference evidence="8 9" key="1">
    <citation type="journal article" date="2019" name="ISME J.">
        <title>Insights into ecological role of a new deltaproteobacterial order Candidatus Acidulodesulfobacterales by metagenomics and metatranscriptomics.</title>
        <authorList>
            <person name="Tan S."/>
            <person name="Liu J."/>
            <person name="Fang Y."/>
            <person name="Hedlund B.P."/>
            <person name="Lian Z.H."/>
            <person name="Huang L.Y."/>
            <person name="Li J.T."/>
            <person name="Huang L.N."/>
            <person name="Li W.J."/>
            <person name="Jiang H.C."/>
            <person name="Dong H.L."/>
            <person name="Shu W.S."/>
        </authorList>
    </citation>
    <scope>NUCLEOTIDE SEQUENCE [LARGE SCALE GENOMIC DNA]</scope>
    <source>
        <strain evidence="8">AP1</strain>
    </source>
</reference>
<feature type="active site" evidence="5 6">
    <location>
        <position position="154"/>
    </location>
</feature>
<keyword evidence="4 5" id="KW-0560">Oxidoreductase</keyword>
<evidence type="ECO:0000256" key="5">
    <source>
        <dbReference type="HAMAP-Rule" id="MF_00150"/>
    </source>
</evidence>
<dbReference type="UniPathway" id="UPA00068">
    <property type="reaction ID" value="UER00108"/>
</dbReference>
<dbReference type="Pfam" id="PF01118">
    <property type="entry name" value="Semialdhyde_dh"/>
    <property type="match status" value="1"/>
</dbReference>
<dbReference type="InterPro" id="IPR023013">
    <property type="entry name" value="AGPR_AS"/>
</dbReference>
<evidence type="ECO:0000313" key="9">
    <source>
        <dbReference type="Proteomes" id="UP000319296"/>
    </source>
</evidence>
<dbReference type="SUPFAM" id="SSF51735">
    <property type="entry name" value="NAD(P)-binding Rossmann-fold domains"/>
    <property type="match status" value="1"/>
</dbReference>
<evidence type="ECO:0000256" key="1">
    <source>
        <dbReference type="ARBA" id="ARBA00022571"/>
    </source>
</evidence>
<dbReference type="InterPro" id="IPR000706">
    <property type="entry name" value="AGPR_type-1"/>
</dbReference>
<dbReference type="InterPro" id="IPR058924">
    <property type="entry name" value="AGPR_dimerisation_dom"/>
</dbReference>
<dbReference type="GO" id="GO:0005737">
    <property type="term" value="C:cytoplasm"/>
    <property type="evidence" value="ECO:0007669"/>
    <property type="project" value="UniProtKB-SubCell"/>
</dbReference>
<evidence type="ECO:0000313" key="8">
    <source>
        <dbReference type="EMBL" id="RZD17661.1"/>
    </source>
</evidence>
<evidence type="ECO:0000256" key="4">
    <source>
        <dbReference type="ARBA" id="ARBA00023002"/>
    </source>
</evidence>
<dbReference type="InterPro" id="IPR050085">
    <property type="entry name" value="AGPR"/>
</dbReference>
<gene>
    <name evidence="5" type="primary">argC</name>
    <name evidence="8" type="ORF">EVG15_10085</name>
</gene>
<dbReference type="SMART" id="SM00859">
    <property type="entry name" value="Semialdhyde_dh"/>
    <property type="match status" value="1"/>
</dbReference>